<organism evidence="7 8">
    <name type="scientific">Tetracentron sinense</name>
    <name type="common">Spur-leaf</name>
    <dbReference type="NCBI Taxonomy" id="13715"/>
    <lineage>
        <taxon>Eukaryota</taxon>
        <taxon>Viridiplantae</taxon>
        <taxon>Streptophyta</taxon>
        <taxon>Embryophyta</taxon>
        <taxon>Tracheophyta</taxon>
        <taxon>Spermatophyta</taxon>
        <taxon>Magnoliopsida</taxon>
        <taxon>Trochodendrales</taxon>
        <taxon>Trochodendraceae</taxon>
        <taxon>Tetracentron</taxon>
    </lineage>
</organism>
<proteinExistence type="inferred from homology"/>
<keyword evidence="3" id="KW-1015">Disulfide bond</keyword>
<evidence type="ECO:0000256" key="1">
    <source>
        <dbReference type="ARBA" id="ARBA00009748"/>
    </source>
</evidence>
<evidence type="ECO:0000313" key="7">
    <source>
        <dbReference type="EMBL" id="KAF8389782.1"/>
    </source>
</evidence>
<dbReference type="CDD" id="cd00010">
    <property type="entry name" value="AAI_LTSS"/>
    <property type="match status" value="1"/>
</dbReference>
<protein>
    <recommendedName>
        <fullName evidence="6">Bifunctional inhibitor/plant lipid transfer protein/seed storage helical domain-containing protein</fullName>
    </recommendedName>
</protein>
<dbReference type="Proteomes" id="UP000655225">
    <property type="component" value="Unassembled WGS sequence"/>
</dbReference>
<sequence>MYSSFYAYDMATIFPVLLFLTWLPCILSQTEDFDSSTDPTMVECGPLLLPLAPCAPFVQGSLPSPAQPCCDNLIDLYDQQPNCLCILLNDTTMSSFPINKTLALQLPVLCHLEVNISSCPGLLLPPSSPSFAAAASPTIALAPNMTPRSNMMGLGFGRSASAKLKASLVLATTGLKTSSGACGNYRVEDELEDELSFSILSFFQLCSNLRFR</sequence>
<dbReference type="Gene3D" id="1.10.110.10">
    <property type="entry name" value="Plant lipid-transfer and hydrophobic proteins"/>
    <property type="match status" value="1"/>
</dbReference>
<accession>A0A834YPH4</accession>
<evidence type="ECO:0000256" key="5">
    <source>
        <dbReference type="SAM" id="SignalP"/>
    </source>
</evidence>
<dbReference type="Pfam" id="PF14368">
    <property type="entry name" value="LTP_2"/>
    <property type="match status" value="1"/>
</dbReference>
<evidence type="ECO:0000256" key="4">
    <source>
        <dbReference type="ARBA" id="ARBA00023180"/>
    </source>
</evidence>
<evidence type="ECO:0000259" key="6">
    <source>
        <dbReference type="SMART" id="SM00499"/>
    </source>
</evidence>
<gene>
    <name evidence="7" type="ORF">HHK36_024301</name>
</gene>
<reference evidence="7 8" key="1">
    <citation type="submission" date="2020-04" db="EMBL/GenBank/DDBJ databases">
        <title>Plant Genome Project.</title>
        <authorList>
            <person name="Zhang R.-G."/>
        </authorList>
    </citation>
    <scope>NUCLEOTIDE SEQUENCE [LARGE SCALE GENOMIC DNA]</scope>
    <source>
        <strain evidence="7">YNK0</strain>
        <tissue evidence="7">Leaf</tissue>
    </source>
</reference>
<dbReference type="OrthoDB" id="664243at2759"/>
<dbReference type="EMBL" id="JABCRI010000018">
    <property type="protein sequence ID" value="KAF8389782.1"/>
    <property type="molecule type" value="Genomic_DNA"/>
</dbReference>
<evidence type="ECO:0000313" key="8">
    <source>
        <dbReference type="Proteomes" id="UP000655225"/>
    </source>
</evidence>
<feature type="signal peptide" evidence="5">
    <location>
        <begin position="1"/>
        <end position="28"/>
    </location>
</feature>
<dbReference type="OMA" id="NANMSAC"/>
<dbReference type="PANTHER" id="PTHR33044">
    <property type="entry name" value="BIFUNCTIONAL INHIBITOR/LIPID-TRANSFER PROTEIN/SEED STORAGE 2S ALBUMIN SUPERFAMILY PROTEIN-RELATED"/>
    <property type="match status" value="1"/>
</dbReference>
<keyword evidence="2 5" id="KW-0732">Signal</keyword>
<dbReference type="InterPro" id="IPR043325">
    <property type="entry name" value="LTSS"/>
</dbReference>
<dbReference type="SMART" id="SM00499">
    <property type="entry name" value="AAI"/>
    <property type="match status" value="1"/>
</dbReference>
<dbReference type="SUPFAM" id="SSF47699">
    <property type="entry name" value="Bifunctional inhibitor/lipid-transfer protein/seed storage 2S albumin"/>
    <property type="match status" value="1"/>
</dbReference>
<keyword evidence="4" id="KW-0325">Glycoprotein</keyword>
<keyword evidence="8" id="KW-1185">Reference proteome</keyword>
<feature type="domain" description="Bifunctional inhibitor/plant lipid transfer protein/seed storage helical" evidence="6">
    <location>
        <begin position="44"/>
        <end position="119"/>
    </location>
</feature>
<evidence type="ECO:0000256" key="2">
    <source>
        <dbReference type="ARBA" id="ARBA00022729"/>
    </source>
</evidence>
<dbReference type="InterPro" id="IPR016140">
    <property type="entry name" value="Bifunc_inhib/LTP/seed_store"/>
</dbReference>
<evidence type="ECO:0000256" key="3">
    <source>
        <dbReference type="ARBA" id="ARBA00023157"/>
    </source>
</evidence>
<dbReference type="AlphaFoldDB" id="A0A834YPH4"/>
<comment type="caution">
    <text evidence="7">The sequence shown here is derived from an EMBL/GenBank/DDBJ whole genome shotgun (WGS) entry which is preliminary data.</text>
</comment>
<feature type="chain" id="PRO_5032352689" description="Bifunctional inhibitor/plant lipid transfer protein/seed storage helical domain-containing protein" evidence="5">
    <location>
        <begin position="29"/>
        <end position="212"/>
    </location>
</feature>
<dbReference type="InterPro" id="IPR036312">
    <property type="entry name" value="Bifun_inhib/LTP/seed_sf"/>
</dbReference>
<comment type="similarity">
    <text evidence="1">Belongs to the plant LTP family.</text>
</comment>
<name>A0A834YPH4_TETSI</name>